<proteinExistence type="predicted"/>
<protein>
    <submittedName>
        <fullName evidence="1">Mth938 domain-containing protein</fullName>
    </submittedName>
</protein>
<name>A0ABR4LDH6_9EURO</name>
<dbReference type="SUPFAM" id="SSF64076">
    <property type="entry name" value="MTH938-like"/>
    <property type="match status" value="1"/>
</dbReference>
<dbReference type="Pfam" id="PF04430">
    <property type="entry name" value="DUF498"/>
    <property type="match status" value="1"/>
</dbReference>
<dbReference type="Gene3D" id="3.40.1230.10">
    <property type="entry name" value="MTH938-like"/>
    <property type="match status" value="1"/>
</dbReference>
<dbReference type="GeneID" id="98145451"/>
<dbReference type="CDD" id="cd05126">
    <property type="entry name" value="Mth938"/>
    <property type="match status" value="1"/>
</dbReference>
<organism evidence="1 2">
    <name type="scientific">Aspergillus lucknowensis</name>
    <dbReference type="NCBI Taxonomy" id="176173"/>
    <lineage>
        <taxon>Eukaryota</taxon>
        <taxon>Fungi</taxon>
        <taxon>Dikarya</taxon>
        <taxon>Ascomycota</taxon>
        <taxon>Pezizomycotina</taxon>
        <taxon>Eurotiomycetes</taxon>
        <taxon>Eurotiomycetidae</taxon>
        <taxon>Eurotiales</taxon>
        <taxon>Aspergillaceae</taxon>
        <taxon>Aspergillus</taxon>
        <taxon>Aspergillus subgen. Nidulantes</taxon>
    </lineage>
</organism>
<evidence type="ECO:0000313" key="2">
    <source>
        <dbReference type="Proteomes" id="UP001610432"/>
    </source>
</evidence>
<dbReference type="RefSeq" id="XP_070881421.1">
    <property type="nucleotide sequence ID" value="XM_071030379.1"/>
</dbReference>
<evidence type="ECO:0000313" key="1">
    <source>
        <dbReference type="EMBL" id="KAL2862442.1"/>
    </source>
</evidence>
<dbReference type="Proteomes" id="UP001610432">
    <property type="component" value="Unassembled WGS sequence"/>
</dbReference>
<dbReference type="InterPro" id="IPR007523">
    <property type="entry name" value="NDUFAF3/AAMDC"/>
</dbReference>
<dbReference type="InterPro" id="IPR034096">
    <property type="entry name" value="AAMDC"/>
</dbReference>
<dbReference type="PANTHER" id="PTHR15811">
    <property type="entry name" value="MTH938 DOMAIN-CONTAINING PROTEIN"/>
    <property type="match status" value="1"/>
</dbReference>
<dbReference type="PANTHER" id="PTHR15811:SF5">
    <property type="entry name" value="MTH938 DOMAIN-CONTAINING PROTEIN"/>
    <property type="match status" value="1"/>
</dbReference>
<gene>
    <name evidence="1" type="ORF">BJX67DRAFT_366265</name>
</gene>
<dbReference type="EMBL" id="JBFXLQ010000067">
    <property type="protein sequence ID" value="KAL2862442.1"/>
    <property type="molecule type" value="Genomic_DNA"/>
</dbReference>
<accession>A0ABR4LDH6</accession>
<reference evidence="1 2" key="1">
    <citation type="submission" date="2024-07" db="EMBL/GenBank/DDBJ databases">
        <title>Section-level genome sequencing and comparative genomics of Aspergillus sections Usti and Cavernicolus.</title>
        <authorList>
            <consortium name="Lawrence Berkeley National Laboratory"/>
            <person name="Nybo J.L."/>
            <person name="Vesth T.C."/>
            <person name="Theobald S."/>
            <person name="Frisvad J.C."/>
            <person name="Larsen T.O."/>
            <person name="Kjaerboelling I."/>
            <person name="Rothschild-Mancinelli K."/>
            <person name="Lyhne E.K."/>
            <person name="Kogle M.E."/>
            <person name="Barry K."/>
            <person name="Clum A."/>
            <person name="Na H."/>
            <person name="Ledsgaard L."/>
            <person name="Lin J."/>
            <person name="Lipzen A."/>
            <person name="Kuo A."/>
            <person name="Riley R."/>
            <person name="Mondo S."/>
            <person name="Labutti K."/>
            <person name="Haridas S."/>
            <person name="Pangalinan J."/>
            <person name="Salamov A.A."/>
            <person name="Simmons B.A."/>
            <person name="Magnuson J.K."/>
            <person name="Chen J."/>
            <person name="Drula E."/>
            <person name="Henrissat B."/>
            <person name="Wiebenga A."/>
            <person name="Lubbers R.J."/>
            <person name="Gomes A.C."/>
            <person name="Macurrencykelacurrency M.R."/>
            <person name="Stajich J."/>
            <person name="Grigoriev I.V."/>
            <person name="Mortensen U.H."/>
            <person name="De Vries R.P."/>
            <person name="Baker S.E."/>
            <person name="Andersen M.R."/>
        </authorList>
    </citation>
    <scope>NUCLEOTIDE SEQUENCE [LARGE SCALE GENOMIC DNA]</scope>
    <source>
        <strain evidence="1 2">CBS 449.75</strain>
    </source>
</reference>
<sequence length="137" mass="14825">MDRSSDNTPNPTEAASTTVSPMVTHVSWGRMEVEGIGTGKDFKLYPGGGRAWDWGEYGTRHEPGIQPGDVKELLDHGATVVVLSSGMEERLKTMPETLQTLADQGVEVHVAETKAAVEIYNKLIETKPVGGLFHSTC</sequence>
<comment type="caution">
    <text evidence="1">The sequence shown here is derived from an EMBL/GenBank/DDBJ whole genome shotgun (WGS) entry which is preliminary data.</text>
</comment>
<keyword evidence="2" id="KW-1185">Reference proteome</keyword>
<dbReference type="InterPro" id="IPR036748">
    <property type="entry name" value="MTH938-like_sf"/>
</dbReference>